<name>A0A224Y589_9HEMI</name>
<dbReference type="EMBL" id="GFTR01000705">
    <property type="protein sequence ID" value="JAW15721.1"/>
    <property type="molecule type" value="Transcribed_RNA"/>
</dbReference>
<sequence length="77" mass="8648">MVKLFLVTSSFTIAKCNPVGSRPMAKQNSITCITGNANINSITPTFLHILRKFFCRSAFVFPFVVNLKRSKHLLHPP</sequence>
<accession>A0A224Y589</accession>
<evidence type="ECO:0000313" key="1">
    <source>
        <dbReference type="EMBL" id="JAW15721.1"/>
    </source>
</evidence>
<proteinExistence type="predicted"/>
<protein>
    <submittedName>
        <fullName evidence="1">Uncharacterized protein</fullName>
    </submittedName>
</protein>
<dbReference type="AlphaFoldDB" id="A0A224Y589"/>
<organism evidence="1">
    <name type="scientific">Panstrongylus lignarius</name>
    <dbReference type="NCBI Taxonomy" id="156445"/>
    <lineage>
        <taxon>Eukaryota</taxon>
        <taxon>Metazoa</taxon>
        <taxon>Ecdysozoa</taxon>
        <taxon>Arthropoda</taxon>
        <taxon>Hexapoda</taxon>
        <taxon>Insecta</taxon>
        <taxon>Pterygota</taxon>
        <taxon>Neoptera</taxon>
        <taxon>Paraneoptera</taxon>
        <taxon>Hemiptera</taxon>
        <taxon>Heteroptera</taxon>
        <taxon>Panheteroptera</taxon>
        <taxon>Cimicomorpha</taxon>
        <taxon>Reduviidae</taxon>
        <taxon>Triatominae</taxon>
        <taxon>Panstrongylus</taxon>
    </lineage>
</organism>
<reference evidence="1" key="1">
    <citation type="journal article" date="2018" name="PLoS Negl. Trop. Dis.">
        <title>An insight into the salivary gland and fat body transcriptome of Panstrongylus lignarius (Hemiptera: Heteroptera), the main vector of Chagas disease in Peru.</title>
        <authorList>
            <person name="Nevoa J.C."/>
            <person name="Mendes M.T."/>
            <person name="da Silva M.V."/>
            <person name="Soares S.C."/>
            <person name="Oliveira C.J.F."/>
            <person name="Ribeiro J.M.C."/>
        </authorList>
    </citation>
    <scope>NUCLEOTIDE SEQUENCE</scope>
</reference>